<evidence type="ECO:0000256" key="5">
    <source>
        <dbReference type="RuleBase" id="RU000394"/>
    </source>
</evidence>
<keyword evidence="9" id="KW-1185">Reference proteome</keyword>
<dbReference type="InterPro" id="IPR027417">
    <property type="entry name" value="P-loop_NTPase"/>
</dbReference>
<feature type="compositionally biased region" description="Low complexity" evidence="6">
    <location>
        <begin position="401"/>
        <end position="416"/>
    </location>
</feature>
<reference evidence="8" key="2">
    <citation type="submission" date="2020-11" db="EMBL/GenBank/DDBJ databases">
        <authorList>
            <person name="Cecchin M."/>
            <person name="Marcolungo L."/>
            <person name="Rossato M."/>
            <person name="Girolomoni L."/>
            <person name="Cosentino E."/>
            <person name="Cuine S."/>
            <person name="Li-Beisson Y."/>
            <person name="Delledonne M."/>
            <person name="Ballottari M."/>
        </authorList>
    </citation>
    <scope>NUCLEOTIDE SEQUENCE</scope>
    <source>
        <strain evidence="8">211/11P</strain>
        <tissue evidence="8">Whole cell</tissue>
    </source>
</reference>
<accession>A0A9D4YZV0</accession>
<dbReference type="OrthoDB" id="3176171at2759"/>
<dbReference type="PROSITE" id="PS50067">
    <property type="entry name" value="KINESIN_MOTOR_2"/>
    <property type="match status" value="1"/>
</dbReference>
<evidence type="ECO:0000313" key="9">
    <source>
        <dbReference type="Proteomes" id="UP001055712"/>
    </source>
</evidence>
<dbReference type="Pfam" id="PF00225">
    <property type="entry name" value="Kinesin"/>
    <property type="match status" value="1"/>
</dbReference>
<dbReference type="SMART" id="SM00129">
    <property type="entry name" value="KISc"/>
    <property type="match status" value="1"/>
</dbReference>
<dbReference type="GO" id="GO:0005524">
    <property type="term" value="F:ATP binding"/>
    <property type="evidence" value="ECO:0007669"/>
    <property type="project" value="UniProtKB-UniRule"/>
</dbReference>
<dbReference type="PANTHER" id="PTHR47968:SF67">
    <property type="entry name" value="KINESIN MOTOR DOMAIN-CONTAINING PROTEIN"/>
    <property type="match status" value="1"/>
</dbReference>
<dbReference type="SUPFAM" id="SSF52540">
    <property type="entry name" value="P-loop containing nucleoside triphosphate hydrolases"/>
    <property type="match status" value="1"/>
</dbReference>
<evidence type="ECO:0000256" key="2">
    <source>
        <dbReference type="ARBA" id="ARBA00022840"/>
    </source>
</evidence>
<keyword evidence="1 4" id="KW-0547">Nucleotide-binding</keyword>
<reference evidence="8" key="1">
    <citation type="journal article" date="2019" name="Plant J.">
        <title>Chlorella vulgaris genome assembly and annotation reveals the molecular basis for metabolic acclimation to high light conditions.</title>
        <authorList>
            <person name="Cecchin M."/>
            <person name="Marcolungo L."/>
            <person name="Rossato M."/>
            <person name="Girolomoni L."/>
            <person name="Cosentino E."/>
            <person name="Cuine S."/>
            <person name="Li-Beisson Y."/>
            <person name="Delledonne M."/>
            <person name="Ballottari M."/>
        </authorList>
    </citation>
    <scope>NUCLEOTIDE SEQUENCE</scope>
    <source>
        <strain evidence="8">211/11P</strain>
    </source>
</reference>
<dbReference type="PRINTS" id="PR00380">
    <property type="entry name" value="KINESINHEAVY"/>
</dbReference>
<protein>
    <recommendedName>
        <fullName evidence="5">Kinesin-like protein</fullName>
    </recommendedName>
</protein>
<dbReference type="Gene3D" id="3.40.850.10">
    <property type="entry name" value="Kinesin motor domain"/>
    <property type="match status" value="1"/>
</dbReference>
<feature type="binding site" evidence="4">
    <location>
        <begin position="102"/>
        <end position="109"/>
    </location>
    <ligand>
        <name>ATP</name>
        <dbReference type="ChEBI" id="CHEBI:30616"/>
    </ligand>
</feature>
<dbReference type="PROSITE" id="PS00411">
    <property type="entry name" value="KINESIN_MOTOR_1"/>
    <property type="match status" value="1"/>
</dbReference>
<feature type="region of interest" description="Disordered" evidence="6">
    <location>
        <begin position="716"/>
        <end position="741"/>
    </location>
</feature>
<dbReference type="InterPro" id="IPR056524">
    <property type="entry name" value="KIF6/9_C"/>
</dbReference>
<feature type="compositionally biased region" description="Low complexity" evidence="6">
    <location>
        <begin position="800"/>
        <end position="818"/>
    </location>
</feature>
<dbReference type="InterPro" id="IPR036961">
    <property type="entry name" value="Kinesin_motor_dom_sf"/>
</dbReference>
<keyword evidence="3 4" id="KW-0505">Motor protein</keyword>
<dbReference type="GO" id="GO:0003777">
    <property type="term" value="F:microtubule motor activity"/>
    <property type="evidence" value="ECO:0007669"/>
    <property type="project" value="InterPro"/>
</dbReference>
<gene>
    <name evidence="8" type="ORF">D9Q98_002002</name>
</gene>
<dbReference type="InterPro" id="IPR019821">
    <property type="entry name" value="Kinesin_motor_CS"/>
</dbReference>
<organism evidence="8 9">
    <name type="scientific">Chlorella vulgaris</name>
    <name type="common">Green alga</name>
    <dbReference type="NCBI Taxonomy" id="3077"/>
    <lineage>
        <taxon>Eukaryota</taxon>
        <taxon>Viridiplantae</taxon>
        <taxon>Chlorophyta</taxon>
        <taxon>core chlorophytes</taxon>
        <taxon>Trebouxiophyceae</taxon>
        <taxon>Chlorellales</taxon>
        <taxon>Chlorellaceae</taxon>
        <taxon>Chlorella clade</taxon>
        <taxon>Chlorella</taxon>
    </lineage>
</organism>
<feature type="region of interest" description="Disordered" evidence="6">
    <location>
        <begin position="676"/>
        <end position="695"/>
    </location>
</feature>
<feature type="region of interest" description="Disordered" evidence="6">
    <location>
        <begin position="783"/>
        <end position="823"/>
    </location>
</feature>
<dbReference type="PANTHER" id="PTHR47968">
    <property type="entry name" value="CENTROMERE PROTEIN E"/>
    <property type="match status" value="1"/>
</dbReference>
<comment type="caution">
    <text evidence="8">The sequence shown here is derived from an EMBL/GenBank/DDBJ whole genome shotgun (WGS) entry which is preliminary data.</text>
</comment>
<evidence type="ECO:0000256" key="6">
    <source>
        <dbReference type="SAM" id="MobiDB-lite"/>
    </source>
</evidence>
<feature type="region of interest" description="Disordered" evidence="6">
    <location>
        <begin position="504"/>
        <end position="541"/>
    </location>
</feature>
<feature type="compositionally biased region" description="Polar residues" evidence="6">
    <location>
        <begin position="788"/>
        <end position="799"/>
    </location>
</feature>
<evidence type="ECO:0000256" key="1">
    <source>
        <dbReference type="ARBA" id="ARBA00022741"/>
    </source>
</evidence>
<keyword evidence="5" id="KW-0493">Microtubule</keyword>
<proteinExistence type="inferred from homology"/>
<sequence>MEAADAPLPELNQQRIAVYLRLRPVPRPSGRVLTGAEDGWVEFNVPKDTSQGLINNSRESYRFAFDGLLPPAAGQAEVFERVALPVLHSALDGYNGTVFAFGQTGSGKTFTISGGTERYADRGLIPRALSTLYSEAARRTDHSWVVHVSYMEIYCESGFDLLEPNREVQALEDLPKVHVLEDDDARLHIRNLSLHRCDTEEQALNMLFLGDTNRVVAETPLNLASSRSHCVFTVHIEARRAGEAVVRRSKLNFVDLAGNERVVKTGMSASMQLREAKYINLSLHFLEQVIISLHEKRLHVPYRNSMLTQVLRDSLGGNTRTVMVAAVAPESQHIEESISTCRFAQRVAMITNRVTVNEELDLEVVVKQLKHENALLRQELQLLRSVEEGGNTIDALVASLPAPEGSGQPGQGQAQPMSEGEQQALRRRVQAYVDDQSPDARLDVQASMASIHEAFAMLKSLARGDGCTKVGGSLQPTTGNHAHGLRQLVQQQQHQIAVLAGVLHKQGHGTKQQQQQQQQAEGSLETGGALPLPPPLPPHSEALVADQHKAFEYFCAQSPAHDAVAERKAALRARYDEAQALGAAVNASKQRIADLKATVERRRLAQSMAVLLRQQAGAAVPDGNEEKGVYREACGALRSIKAEVEGMQAMLGRARARLQRDFQAWYAVMSRCDHETGTEGAGAGAAGTRLQQQQLKDGEHLAGAEFQQIGVPAASLQLASSQPKQQQQEQQQEQQQQRHSEWTIAAEGSNAGRGDVALQPPAALPSFSSWRSAPALFTFDQRGGLGSAASSEAPQSADVQPQPAHKQQQQQQQQLHLQEGAAESDPFAGVDAEVLAAARPLLTGNLEADTDIIKFYQARQALLRTMR</sequence>
<feature type="region of interest" description="Disordered" evidence="6">
    <location>
        <begin position="400"/>
        <end position="424"/>
    </location>
</feature>
<evidence type="ECO:0000256" key="4">
    <source>
        <dbReference type="PROSITE-ProRule" id="PRU00283"/>
    </source>
</evidence>
<dbReference type="GO" id="GO:0008017">
    <property type="term" value="F:microtubule binding"/>
    <property type="evidence" value="ECO:0007669"/>
    <property type="project" value="InterPro"/>
</dbReference>
<evidence type="ECO:0000256" key="3">
    <source>
        <dbReference type="ARBA" id="ARBA00023175"/>
    </source>
</evidence>
<feature type="domain" description="Kinesin motor" evidence="7">
    <location>
        <begin position="15"/>
        <end position="350"/>
    </location>
</feature>
<name>A0A9D4YZV0_CHLVU</name>
<dbReference type="GO" id="GO:0007018">
    <property type="term" value="P:microtubule-based movement"/>
    <property type="evidence" value="ECO:0007669"/>
    <property type="project" value="InterPro"/>
</dbReference>
<evidence type="ECO:0000259" key="7">
    <source>
        <dbReference type="PROSITE" id="PS50067"/>
    </source>
</evidence>
<evidence type="ECO:0000313" key="8">
    <source>
        <dbReference type="EMBL" id="KAI3435944.1"/>
    </source>
</evidence>
<dbReference type="InterPro" id="IPR001752">
    <property type="entry name" value="Kinesin_motor_dom"/>
</dbReference>
<feature type="compositionally biased region" description="Low complexity" evidence="6">
    <location>
        <begin position="725"/>
        <end position="735"/>
    </location>
</feature>
<dbReference type="GO" id="GO:0005874">
    <property type="term" value="C:microtubule"/>
    <property type="evidence" value="ECO:0007669"/>
    <property type="project" value="UniProtKB-KW"/>
</dbReference>
<dbReference type="Proteomes" id="UP001055712">
    <property type="component" value="Unassembled WGS sequence"/>
</dbReference>
<dbReference type="AlphaFoldDB" id="A0A9D4YZV0"/>
<comment type="similarity">
    <text evidence="4 5">Belongs to the TRAFAC class myosin-kinesin ATPase superfamily. Kinesin family.</text>
</comment>
<keyword evidence="2 4" id="KW-0067">ATP-binding</keyword>
<dbReference type="Pfam" id="PF23735">
    <property type="entry name" value="KIF9"/>
    <property type="match status" value="1"/>
</dbReference>
<dbReference type="InterPro" id="IPR027640">
    <property type="entry name" value="Kinesin-like_fam"/>
</dbReference>
<dbReference type="EMBL" id="SIDB01000002">
    <property type="protein sequence ID" value="KAI3435944.1"/>
    <property type="molecule type" value="Genomic_DNA"/>
</dbReference>